<dbReference type="AlphaFoldDB" id="A0A9W4G438"/>
<reference evidence="1" key="1">
    <citation type="submission" date="2020-09" db="EMBL/GenBank/DDBJ databases">
        <authorList>
            <person name="Blom J."/>
        </authorList>
    </citation>
    <scope>NUCLEOTIDE SEQUENCE</scope>
    <source>
        <strain evidence="1">No.713</strain>
    </source>
</reference>
<dbReference type="EMBL" id="LR882967">
    <property type="protein sequence ID" value="CAD5938858.1"/>
    <property type="molecule type" value="Genomic_DNA"/>
</dbReference>
<accession>A0A9W4G438</accession>
<evidence type="ECO:0000313" key="1">
    <source>
        <dbReference type="EMBL" id="CAD5938858.1"/>
    </source>
</evidence>
<proteinExistence type="predicted"/>
<protein>
    <submittedName>
        <fullName evidence="1">Uncharacterized protein</fullName>
    </submittedName>
</protein>
<evidence type="ECO:0000313" key="2">
    <source>
        <dbReference type="Proteomes" id="UP001153719"/>
    </source>
</evidence>
<gene>
    <name evidence="1" type="ORF">NO713_01785</name>
</gene>
<dbReference type="Proteomes" id="UP001153719">
    <property type="component" value="Chromosome"/>
</dbReference>
<sequence>MADTNKLAGSVLNLLDKASTLTYIGSIYSIPSQDYNTVWSGFSVLTFDPFNSVNRVNSSSRDK</sequence>
<organism evidence="1 2">
    <name type="scientific">Planktothrix pseudagardhii</name>
    <dbReference type="NCBI Taxonomy" id="132604"/>
    <lineage>
        <taxon>Bacteria</taxon>
        <taxon>Bacillati</taxon>
        <taxon>Cyanobacteriota</taxon>
        <taxon>Cyanophyceae</taxon>
        <taxon>Oscillatoriophycideae</taxon>
        <taxon>Oscillatoriales</taxon>
        <taxon>Microcoleaceae</taxon>
        <taxon>Planktothrix</taxon>
    </lineage>
</organism>
<name>A0A9W4G438_9CYAN</name>
<dbReference type="KEGG" id="ppsu:NO713_01785"/>
<keyword evidence="2" id="KW-1185">Reference proteome</keyword>